<evidence type="ECO:0008006" key="5">
    <source>
        <dbReference type="Google" id="ProtNLM"/>
    </source>
</evidence>
<reference evidence="3 4" key="1">
    <citation type="submission" date="2014-06" db="EMBL/GenBank/DDBJ databases">
        <authorList>
            <person name="Swart Estienne"/>
        </authorList>
    </citation>
    <scope>NUCLEOTIDE SEQUENCE [LARGE SCALE GENOMIC DNA]</scope>
    <source>
        <strain evidence="3 4">130c</strain>
    </source>
</reference>
<keyword evidence="4" id="KW-1185">Reference proteome</keyword>
<protein>
    <recommendedName>
        <fullName evidence="5">DBF4-type domain-containing protein</fullName>
    </recommendedName>
</protein>
<dbReference type="AlphaFoldDB" id="A0A077ZQZ8"/>
<proteinExistence type="predicted"/>
<keyword evidence="1" id="KW-0175">Coiled coil</keyword>
<accession>A0A077ZQZ8</accession>
<name>A0A077ZQZ8_STYLE</name>
<evidence type="ECO:0000313" key="4">
    <source>
        <dbReference type="Proteomes" id="UP000039865"/>
    </source>
</evidence>
<evidence type="ECO:0000256" key="2">
    <source>
        <dbReference type="SAM" id="MobiDB-lite"/>
    </source>
</evidence>
<gene>
    <name evidence="3" type="primary">Contig8023.g8553</name>
    <name evidence="3" type="ORF">STYLEM_824</name>
</gene>
<evidence type="ECO:0000256" key="1">
    <source>
        <dbReference type="SAM" id="Coils"/>
    </source>
</evidence>
<organism evidence="3 4">
    <name type="scientific">Stylonychia lemnae</name>
    <name type="common">Ciliate</name>
    <dbReference type="NCBI Taxonomy" id="5949"/>
    <lineage>
        <taxon>Eukaryota</taxon>
        <taxon>Sar</taxon>
        <taxon>Alveolata</taxon>
        <taxon>Ciliophora</taxon>
        <taxon>Intramacronucleata</taxon>
        <taxon>Spirotrichea</taxon>
        <taxon>Stichotrichia</taxon>
        <taxon>Sporadotrichida</taxon>
        <taxon>Oxytrichidae</taxon>
        <taxon>Stylonychinae</taxon>
        <taxon>Stylonychia</taxon>
    </lineage>
</organism>
<evidence type="ECO:0000313" key="3">
    <source>
        <dbReference type="EMBL" id="CDW71874.1"/>
    </source>
</evidence>
<dbReference type="Proteomes" id="UP000039865">
    <property type="component" value="Unassembled WGS sequence"/>
</dbReference>
<sequence>MKLKPFQMHFTNYNSIQNSNKGYAPQLLIVADEIFDMSNKQLSQQVRQSIPNTYKESNLISCRNSSRSMSHQQQMNQQYHGLRHQIESKISDNGKRYIGKKECQENLMEVIERQEKFRQKDQWNQTAYVVQAHVFNDQIERQNQSVYEYLIKDQHDIISFSYCAKITEYWLSQRVEFHIEKGLKLNSDGTACLSGRPISYQNVTGLNTSMKKQFIKEAKQAVFCITATNPGSLTASQQSGGMNQKSSQHAQEYHYFMSNQPTQMVTLRTFFANQIYIGKYDYPHFNPNAPLGTSLFPLVNERQYAQENYQHFMEKHQKDIELQKQKKTKEEKEQPIEEPRPGANHLFCAVCKEGFKDYYQHIFSSNHRQNGRNGQNLQIYQEIDKTIIEVEQIQTEKEKEREKIMRKSKLDILLLNSKDINNPEDKQKGGLMECVINNDLSSGESKLTSATDSDLVSSLQANLNNQSQRISAETNNNLSKDLTAGANSIQDELKERLIIDIDDDDENFIFQDQLAEINNPPIQPPDANDIIGQRRVFCDRDNNRNMNSLVSINQVDISSINLKKREIKLLEKECTAKGQSNQLTSAAVQELRNSTSSVQEIDDPGLIGQLSQTGSGTKRRRK</sequence>
<dbReference type="InParanoid" id="A0A077ZQZ8"/>
<dbReference type="OrthoDB" id="303526at2759"/>
<feature type="coiled-coil region" evidence="1">
    <location>
        <begin position="383"/>
        <end position="410"/>
    </location>
</feature>
<feature type="region of interest" description="Disordered" evidence="2">
    <location>
        <begin position="594"/>
        <end position="622"/>
    </location>
</feature>
<dbReference type="EMBL" id="CCKQ01000778">
    <property type="protein sequence ID" value="CDW71874.1"/>
    <property type="molecule type" value="Genomic_DNA"/>
</dbReference>